<accession>A0ABW2S2W9</accession>
<keyword evidence="2" id="KW-1185">Reference proteome</keyword>
<organism evidence="1 2">
    <name type="scientific">Rhodococcus daqingensis</name>
    <dbReference type="NCBI Taxonomy" id="2479363"/>
    <lineage>
        <taxon>Bacteria</taxon>
        <taxon>Bacillati</taxon>
        <taxon>Actinomycetota</taxon>
        <taxon>Actinomycetes</taxon>
        <taxon>Mycobacteriales</taxon>
        <taxon>Nocardiaceae</taxon>
        <taxon>Rhodococcus</taxon>
    </lineage>
</organism>
<dbReference type="RefSeq" id="WP_378408508.1">
    <property type="nucleotide sequence ID" value="NZ_JBHTCS010000026.1"/>
</dbReference>
<name>A0ABW2S2W9_9NOCA</name>
<dbReference type="Proteomes" id="UP001596484">
    <property type="component" value="Unassembled WGS sequence"/>
</dbReference>
<protein>
    <submittedName>
        <fullName evidence="1">Uncharacterized protein</fullName>
    </submittedName>
</protein>
<dbReference type="EMBL" id="JBHTCS010000026">
    <property type="protein sequence ID" value="MFC7450507.1"/>
    <property type="molecule type" value="Genomic_DNA"/>
</dbReference>
<evidence type="ECO:0000313" key="1">
    <source>
        <dbReference type="EMBL" id="MFC7450507.1"/>
    </source>
</evidence>
<proteinExistence type="predicted"/>
<sequence>MSNTITVESIYEREGLALPPKRRAQHHRGVPVAIFIAADFSEKFTKHAARSGVRAGALVAA</sequence>
<comment type="caution">
    <text evidence="1">The sequence shown here is derived from an EMBL/GenBank/DDBJ whole genome shotgun (WGS) entry which is preliminary data.</text>
</comment>
<gene>
    <name evidence="1" type="ORF">ACFQS9_21655</name>
</gene>
<evidence type="ECO:0000313" key="2">
    <source>
        <dbReference type="Proteomes" id="UP001596484"/>
    </source>
</evidence>
<reference evidence="2" key="1">
    <citation type="journal article" date="2019" name="Int. J. Syst. Evol. Microbiol.">
        <title>The Global Catalogue of Microorganisms (GCM) 10K type strain sequencing project: providing services to taxonomists for standard genome sequencing and annotation.</title>
        <authorList>
            <consortium name="The Broad Institute Genomics Platform"/>
            <consortium name="The Broad Institute Genome Sequencing Center for Infectious Disease"/>
            <person name="Wu L."/>
            <person name="Ma J."/>
        </authorList>
    </citation>
    <scope>NUCLEOTIDE SEQUENCE [LARGE SCALE GENOMIC DNA]</scope>
    <source>
        <strain evidence="2">ICMP 19430</strain>
    </source>
</reference>